<reference evidence="1" key="1">
    <citation type="submission" date="2019-01" db="EMBL/GenBank/DDBJ databases">
        <title>Draft genome sequences of three monokaryotic isolates of the white-rot basidiomycete fungus Dichomitus squalens.</title>
        <authorList>
            <consortium name="DOE Joint Genome Institute"/>
            <person name="Lopez S.C."/>
            <person name="Andreopoulos B."/>
            <person name="Pangilinan J."/>
            <person name="Lipzen A."/>
            <person name="Riley R."/>
            <person name="Ahrendt S."/>
            <person name="Ng V."/>
            <person name="Barry K."/>
            <person name="Daum C."/>
            <person name="Grigoriev I.V."/>
            <person name="Hilden K.S."/>
            <person name="Makela M.R."/>
            <person name="de Vries R.P."/>
        </authorList>
    </citation>
    <scope>NUCLEOTIDE SEQUENCE [LARGE SCALE GENOMIC DNA]</scope>
    <source>
        <strain evidence="1">OM18370.1</strain>
    </source>
</reference>
<evidence type="ECO:0000313" key="1">
    <source>
        <dbReference type="EMBL" id="TBU22567.1"/>
    </source>
</evidence>
<accession>A0A4Q9M846</accession>
<sequence>MSTMMCRRDSMFGGEELRELALERRDAVKEGQLELGSSYWGTGTYFIEVGFHRENKDMPWGKDWTPLWKHFSIDTWRRNARVACGEAPLVGLGANLADGCRRYSCCEQMRYGHSCACSSGQYAVMEEVDVKQGPGSAL</sequence>
<organism evidence="1">
    <name type="scientific">Dichomitus squalens</name>
    <dbReference type="NCBI Taxonomy" id="114155"/>
    <lineage>
        <taxon>Eukaryota</taxon>
        <taxon>Fungi</taxon>
        <taxon>Dikarya</taxon>
        <taxon>Basidiomycota</taxon>
        <taxon>Agaricomycotina</taxon>
        <taxon>Agaricomycetes</taxon>
        <taxon>Polyporales</taxon>
        <taxon>Polyporaceae</taxon>
        <taxon>Dichomitus</taxon>
    </lineage>
</organism>
<gene>
    <name evidence="1" type="ORF">BD311DRAFT_770165</name>
</gene>
<dbReference type="EMBL" id="ML143537">
    <property type="protein sequence ID" value="TBU22567.1"/>
    <property type="molecule type" value="Genomic_DNA"/>
</dbReference>
<name>A0A4Q9M846_9APHY</name>
<proteinExistence type="predicted"/>
<dbReference type="AlphaFoldDB" id="A0A4Q9M846"/>
<dbReference type="Proteomes" id="UP000292957">
    <property type="component" value="Unassembled WGS sequence"/>
</dbReference>
<protein>
    <submittedName>
        <fullName evidence="1">Uncharacterized protein</fullName>
    </submittedName>
</protein>